<evidence type="ECO:0000313" key="3">
    <source>
        <dbReference type="Proteomes" id="UP001055111"/>
    </source>
</evidence>
<evidence type="ECO:0000259" key="1">
    <source>
        <dbReference type="Pfam" id="PF14279"/>
    </source>
</evidence>
<dbReference type="AlphaFoldDB" id="A0AA37MTJ5"/>
<proteinExistence type="predicted"/>
<protein>
    <recommendedName>
        <fullName evidence="1">HNH endonuclease 5 domain-containing protein</fullName>
    </recommendedName>
</protein>
<gene>
    <name evidence="2" type="ORF">CBA19CS42_25370</name>
</gene>
<dbReference type="Pfam" id="PF14279">
    <property type="entry name" value="HNH_5"/>
    <property type="match status" value="1"/>
</dbReference>
<evidence type="ECO:0000313" key="2">
    <source>
        <dbReference type="EMBL" id="GJH27912.1"/>
    </source>
</evidence>
<feature type="domain" description="HNH endonuclease 5" evidence="1">
    <location>
        <begin position="57"/>
        <end position="108"/>
    </location>
</feature>
<dbReference type="InterPro" id="IPR029471">
    <property type="entry name" value="HNH_5"/>
</dbReference>
<sequence length="353" mass="39318">MTLQMPPDETTAVPNEPTIGQQISWINERYDLIASARFGPGAYEEEFHLGAAEPRICRYCDKGAPDVSFDQKAHALPGLIGNQWLFDLRECDQCNALFGSTIDAHFGRWSAPWRALERTPNREGASPKYSAHDGAVHIESDDSSQRTVVEGMFEAGRYTIDPEARVVDFKLTRRGFAPSAVFKCLVKMAISVAPPEASESLKHLKAWIRGDAESSEAFADVLLILFIQTRPTVYAPGRFDFQLLRRKPKATMDSPYMFFRLRFGGRAYQIALPLLVEDAGQSKDKVPKLPMLPGDIEAISDLTQPAVPIQLENMSNSKIAGREPVVLRYGIGTLQELDPSQFQLSASRGEKRN</sequence>
<name>A0AA37MTJ5_9BURK</name>
<dbReference type="EMBL" id="BPUS01000013">
    <property type="protein sequence ID" value="GJH27912.1"/>
    <property type="molecule type" value="Genomic_DNA"/>
</dbReference>
<organism evidence="2 3">
    <name type="scientific">Caballeronia novacaledonica</name>
    <dbReference type="NCBI Taxonomy" id="1544861"/>
    <lineage>
        <taxon>Bacteria</taxon>
        <taxon>Pseudomonadati</taxon>
        <taxon>Pseudomonadota</taxon>
        <taxon>Betaproteobacteria</taxon>
        <taxon>Burkholderiales</taxon>
        <taxon>Burkholderiaceae</taxon>
        <taxon>Caballeronia</taxon>
    </lineage>
</organism>
<accession>A0AA37MTJ5</accession>
<dbReference type="Proteomes" id="UP001055111">
    <property type="component" value="Unassembled WGS sequence"/>
</dbReference>
<comment type="caution">
    <text evidence="2">The sequence shown here is derived from an EMBL/GenBank/DDBJ whole genome shotgun (WGS) entry which is preliminary data.</text>
</comment>
<dbReference type="RefSeq" id="WP_238214621.1">
    <property type="nucleotide sequence ID" value="NZ_BPUS01000013.1"/>
</dbReference>
<reference evidence="2" key="1">
    <citation type="submission" date="2022-09" db="EMBL/GenBank/DDBJ databases">
        <title>Isolation and characterization of 3-chlorobenzoate degrading bacteria from soils in Shizuoka.</title>
        <authorList>
            <person name="Ifat A."/>
            <person name="Ogawa N."/>
            <person name="Kimbara K."/>
            <person name="Moriuchi R."/>
            <person name="Dohra H."/>
            <person name="Shintani M."/>
        </authorList>
    </citation>
    <scope>NUCLEOTIDE SEQUENCE</scope>
    <source>
        <strain evidence="2">19CS4-2</strain>
    </source>
</reference>